<feature type="domain" description="Metalloprotease TldD/E central" evidence="4">
    <location>
        <begin position="159"/>
        <end position="235"/>
    </location>
</feature>
<dbReference type="InterPro" id="IPR035068">
    <property type="entry name" value="TldD/PmbA_N"/>
</dbReference>
<organism evidence="5 6">
    <name type="scientific">Eiseniibacteriota bacterium</name>
    <dbReference type="NCBI Taxonomy" id="2212470"/>
    <lineage>
        <taxon>Bacteria</taxon>
        <taxon>Candidatus Eiseniibacteriota</taxon>
    </lineage>
</organism>
<evidence type="ECO:0000259" key="4">
    <source>
        <dbReference type="Pfam" id="PF19290"/>
    </source>
</evidence>
<evidence type="ECO:0000256" key="1">
    <source>
        <dbReference type="ARBA" id="ARBA00005836"/>
    </source>
</evidence>
<evidence type="ECO:0000259" key="3">
    <source>
        <dbReference type="Pfam" id="PF19289"/>
    </source>
</evidence>
<evidence type="ECO:0000259" key="2">
    <source>
        <dbReference type="Pfam" id="PF01523"/>
    </source>
</evidence>
<feature type="domain" description="Metalloprotease TldD/E N-terminal" evidence="2">
    <location>
        <begin position="40"/>
        <end position="103"/>
    </location>
</feature>
<dbReference type="AlphaFoldDB" id="A0A538SMS4"/>
<reference evidence="5 6" key="1">
    <citation type="journal article" date="2019" name="Nat. Microbiol.">
        <title>Mediterranean grassland soil C-N compound turnover is dependent on rainfall and depth, and is mediated by genomically divergent microorganisms.</title>
        <authorList>
            <person name="Diamond S."/>
            <person name="Andeer P.F."/>
            <person name="Li Z."/>
            <person name="Crits-Christoph A."/>
            <person name="Burstein D."/>
            <person name="Anantharaman K."/>
            <person name="Lane K.R."/>
            <person name="Thomas B.C."/>
            <person name="Pan C."/>
            <person name="Northen T.R."/>
            <person name="Banfield J.F."/>
        </authorList>
    </citation>
    <scope>NUCLEOTIDE SEQUENCE [LARGE SCALE GENOMIC DNA]</scope>
    <source>
        <strain evidence="5">WS_4</strain>
    </source>
</reference>
<dbReference type="Pfam" id="PF19290">
    <property type="entry name" value="PmbA_TldD_2nd"/>
    <property type="match status" value="1"/>
</dbReference>
<dbReference type="EMBL" id="VBOU01000095">
    <property type="protein sequence ID" value="TMQ52665.1"/>
    <property type="molecule type" value="Genomic_DNA"/>
</dbReference>
<dbReference type="InterPro" id="IPR036059">
    <property type="entry name" value="TldD/PmbA_sf"/>
</dbReference>
<dbReference type="InterPro" id="IPR002510">
    <property type="entry name" value="Metalloprtase-TldD/E_N"/>
</dbReference>
<dbReference type="Proteomes" id="UP000319829">
    <property type="component" value="Unassembled WGS sequence"/>
</dbReference>
<dbReference type="PANTHER" id="PTHR43666:SF1">
    <property type="entry name" value="CONSERVED PROTEIN"/>
    <property type="match status" value="1"/>
</dbReference>
<comment type="caution">
    <text evidence="5">The sequence shown here is derived from an EMBL/GenBank/DDBJ whole genome shotgun (WGS) entry which is preliminary data.</text>
</comment>
<gene>
    <name evidence="5" type="ORF">E6K74_11720</name>
</gene>
<feature type="domain" description="Metalloprotease TldD/E C-terminal" evidence="3">
    <location>
        <begin position="243"/>
        <end position="460"/>
    </location>
</feature>
<dbReference type="GO" id="GO:0006508">
    <property type="term" value="P:proteolysis"/>
    <property type="evidence" value="ECO:0007669"/>
    <property type="project" value="InterPro"/>
</dbReference>
<dbReference type="InterPro" id="IPR045569">
    <property type="entry name" value="Metalloprtase-TldD/E_C"/>
</dbReference>
<protein>
    <submittedName>
        <fullName evidence="5">TldD/PmbA family protein</fullName>
    </submittedName>
</protein>
<proteinExistence type="inferred from homology"/>
<evidence type="ECO:0000313" key="5">
    <source>
        <dbReference type="EMBL" id="TMQ52665.1"/>
    </source>
</evidence>
<comment type="similarity">
    <text evidence="1">Belongs to the peptidase U62 family.</text>
</comment>
<dbReference type="PANTHER" id="PTHR43666">
    <property type="entry name" value="TLDD PROTEIN"/>
    <property type="match status" value="1"/>
</dbReference>
<sequence>MVPHPLDSAASVSAWDTMNRDDAKSLLDQALAAARGDEIEVFLGGGTEALTRFANNEITQNVAERRYLLSARIVRGKRTGRATGNDLSREGIDRLIQRASAAARLQPEIADLLPLPGPQQYRPVDALDPETESLGADARALEVGRAIERSRAAGLDGAGIYEVRAGTIGDYGEIGPLAIANSSGLFAYHAGTSAAFRVSALDGTASGWAGHESYRARDIDGAALSARAVEKATRSREPKPWAPGRYTVVLEPAAVADFIQDMSWISFGALLVQEGRSFLSGKMGEKLMGENITLRDDPYHPLHRGSPFDAEGMPTLPTTIIERGVARSAVYDRQTAAKEGRESTGHGLPVPNTYGPLARHLVLEGGEEGVEDLIRRVDQGLLVTRVWYTNVVDPKSVTLTGMTRDGLFAIEKGRVTHAVRNFRFNQSVIQLLSEVESMGRVERSGGVVCPSLLVRDFHMSSATEF</sequence>
<dbReference type="Pfam" id="PF01523">
    <property type="entry name" value="PmbA_TldD_1st"/>
    <property type="match status" value="1"/>
</dbReference>
<evidence type="ECO:0000313" key="6">
    <source>
        <dbReference type="Proteomes" id="UP000319829"/>
    </source>
</evidence>
<dbReference type="Gene3D" id="3.30.2290.10">
    <property type="entry name" value="PmbA/TldD superfamily"/>
    <property type="match status" value="1"/>
</dbReference>
<name>A0A538SMS4_UNCEI</name>
<accession>A0A538SMS4</accession>
<dbReference type="InterPro" id="IPR045570">
    <property type="entry name" value="Metalloprtase-TldD/E_cen_dom"/>
</dbReference>
<dbReference type="Pfam" id="PF19289">
    <property type="entry name" value="PmbA_TldD_3rd"/>
    <property type="match status" value="1"/>
</dbReference>
<dbReference type="GO" id="GO:0008237">
    <property type="term" value="F:metallopeptidase activity"/>
    <property type="evidence" value="ECO:0007669"/>
    <property type="project" value="InterPro"/>
</dbReference>
<dbReference type="SUPFAM" id="SSF111283">
    <property type="entry name" value="Putative modulator of DNA gyrase, PmbA/TldD"/>
    <property type="match status" value="1"/>
</dbReference>